<organism evidence="3 4">
    <name type="scientific">Candidatus Reconcilbacillus cellulovorans</name>
    <dbReference type="NCBI Taxonomy" id="1906605"/>
    <lineage>
        <taxon>Bacteria</taxon>
        <taxon>Bacillati</taxon>
        <taxon>Bacillota</taxon>
        <taxon>Bacilli</taxon>
        <taxon>Bacillales</taxon>
        <taxon>Paenibacillaceae</taxon>
        <taxon>Candidatus Reconcilbacillus</taxon>
    </lineage>
</organism>
<dbReference type="GO" id="GO:0016853">
    <property type="term" value="F:isomerase activity"/>
    <property type="evidence" value="ECO:0007669"/>
    <property type="project" value="UniProtKB-KW"/>
</dbReference>
<reference evidence="3 4" key="1">
    <citation type="submission" date="2016-12" db="EMBL/GenBank/DDBJ databases">
        <title>Candidatus Reconcilibacillus cellulovorans genome.</title>
        <authorList>
            <person name="Kolinko S."/>
            <person name="Wu Y.-W."/>
            <person name="Tachea F."/>
            <person name="Denzel E."/>
            <person name="Hiras J."/>
            <person name="Baecker N."/>
            <person name="Chan L.J."/>
            <person name="Eichorst S.A."/>
            <person name="Frey D."/>
            <person name="Adams P.D."/>
            <person name="Pray T."/>
            <person name="Tanjore D."/>
            <person name="Petzold C.J."/>
            <person name="Gladden J.M."/>
            <person name="Simmons B.A."/>
            <person name="Singer S.W."/>
        </authorList>
    </citation>
    <scope>NUCLEOTIDE SEQUENCE [LARGE SCALE GENOMIC DNA]</scope>
    <source>
        <strain evidence="3">JTherm</strain>
    </source>
</reference>
<proteinExistence type="predicted"/>
<gene>
    <name evidence="3" type="ORF">BLM47_11285</name>
</gene>
<comment type="caution">
    <text evidence="3">The sequence shown here is derived from an EMBL/GenBank/DDBJ whole genome shotgun (WGS) entry which is preliminary data.</text>
</comment>
<dbReference type="PANTHER" id="PTHR12110:SF21">
    <property type="entry name" value="XYLOSE ISOMERASE-LIKE TIM BARREL DOMAIN-CONTAINING PROTEIN"/>
    <property type="match status" value="1"/>
</dbReference>
<evidence type="ECO:0000256" key="1">
    <source>
        <dbReference type="SAM" id="MobiDB-lite"/>
    </source>
</evidence>
<protein>
    <submittedName>
        <fullName evidence="3">Xylose isomerase</fullName>
    </submittedName>
</protein>
<evidence type="ECO:0000313" key="4">
    <source>
        <dbReference type="Proteomes" id="UP000243688"/>
    </source>
</evidence>
<evidence type="ECO:0000259" key="2">
    <source>
        <dbReference type="Pfam" id="PF01261"/>
    </source>
</evidence>
<keyword evidence="3" id="KW-0413">Isomerase</keyword>
<dbReference type="SUPFAM" id="SSF51658">
    <property type="entry name" value="Xylose isomerase-like"/>
    <property type="match status" value="1"/>
</dbReference>
<dbReference type="EMBL" id="MOXJ01000031">
    <property type="protein sequence ID" value="PDO09681.1"/>
    <property type="molecule type" value="Genomic_DNA"/>
</dbReference>
<dbReference type="AlphaFoldDB" id="A0A2A6DY13"/>
<dbReference type="InterPro" id="IPR036237">
    <property type="entry name" value="Xyl_isomerase-like_sf"/>
</dbReference>
<feature type="compositionally biased region" description="Low complexity" evidence="1">
    <location>
        <begin position="259"/>
        <end position="268"/>
    </location>
</feature>
<feature type="region of interest" description="Disordered" evidence="1">
    <location>
        <begin position="255"/>
        <end position="278"/>
    </location>
</feature>
<dbReference type="PANTHER" id="PTHR12110">
    <property type="entry name" value="HYDROXYPYRUVATE ISOMERASE"/>
    <property type="match status" value="1"/>
</dbReference>
<dbReference type="Proteomes" id="UP000243688">
    <property type="component" value="Unassembled WGS sequence"/>
</dbReference>
<dbReference type="Gene3D" id="3.20.20.150">
    <property type="entry name" value="Divalent-metal-dependent TIM barrel enzymes"/>
    <property type="match status" value="1"/>
</dbReference>
<accession>A0A2A6DY13</accession>
<dbReference type="InterPro" id="IPR050312">
    <property type="entry name" value="IolE/XylAMocC-like"/>
</dbReference>
<dbReference type="InterPro" id="IPR013022">
    <property type="entry name" value="Xyl_isomerase-like_TIM-brl"/>
</dbReference>
<sequence>MIFGLTRAGVGFTGPIDAFAAKAAEYGFGAVDASGDELLRWIGEIGADRAAAQLGRLGVRIGSVGLCVDWRNDDASFRETLKRLPAEADAAARLGCTACCTYILPSVDESPARFLALATRRLRIVADVLDAYGLRLGLEFVGPMHLALRWKHPFIRTMAETLDWIAAIDKPNVGLLLDSFHWYTTGGTEADLLSLRPEQIVHVHLNDAPAVPVEQARDDDRLYPGEGVIDLAAFLRALYRIGYRGVVAQEVLRPEMPESDSSSASRRSTAPVDRDPDELFRRSAEAYRRVFAAAGLWPPAAGRRPNNEGGE</sequence>
<evidence type="ECO:0000313" key="3">
    <source>
        <dbReference type="EMBL" id="PDO09681.1"/>
    </source>
</evidence>
<feature type="domain" description="Xylose isomerase-like TIM barrel" evidence="2">
    <location>
        <begin position="21"/>
        <end position="257"/>
    </location>
</feature>
<dbReference type="Pfam" id="PF01261">
    <property type="entry name" value="AP_endonuc_2"/>
    <property type="match status" value="1"/>
</dbReference>
<name>A0A2A6DY13_9BACL</name>